<dbReference type="Proteomes" id="UP001501147">
    <property type="component" value="Unassembled WGS sequence"/>
</dbReference>
<sequence>MSPSARRAWAAAATFLLAAAVSVVTGVLTQTWSAAWWAALAVLVVVGGGLQAWAALSDRPARSQRVSGTVVGGSVEQRLRGGGDQSVTDTRIRGGLAQHQDDGADGS</sequence>
<accession>A0ABP9BHC0</accession>
<organism evidence="3 4">
    <name type="scientific">Streptomyces sanyensis</name>
    <dbReference type="NCBI Taxonomy" id="568869"/>
    <lineage>
        <taxon>Bacteria</taxon>
        <taxon>Bacillati</taxon>
        <taxon>Actinomycetota</taxon>
        <taxon>Actinomycetes</taxon>
        <taxon>Kitasatosporales</taxon>
        <taxon>Streptomycetaceae</taxon>
        <taxon>Streptomyces</taxon>
    </lineage>
</organism>
<dbReference type="EMBL" id="BAABJV010000026">
    <property type="protein sequence ID" value="GAA4795618.1"/>
    <property type="molecule type" value="Genomic_DNA"/>
</dbReference>
<protein>
    <recommendedName>
        <fullName evidence="5">Integral membrane protein</fullName>
    </recommendedName>
</protein>
<name>A0ABP9BHC0_9ACTN</name>
<keyword evidence="2" id="KW-1133">Transmembrane helix</keyword>
<proteinExistence type="predicted"/>
<keyword evidence="2" id="KW-0472">Membrane</keyword>
<evidence type="ECO:0000313" key="4">
    <source>
        <dbReference type="Proteomes" id="UP001501147"/>
    </source>
</evidence>
<dbReference type="RefSeq" id="WP_345616240.1">
    <property type="nucleotide sequence ID" value="NZ_BAABJV010000026.1"/>
</dbReference>
<keyword evidence="2" id="KW-0812">Transmembrane</keyword>
<evidence type="ECO:0000256" key="2">
    <source>
        <dbReference type="SAM" id="Phobius"/>
    </source>
</evidence>
<gene>
    <name evidence="3" type="ORF">GCM10023329_55350</name>
</gene>
<evidence type="ECO:0000256" key="1">
    <source>
        <dbReference type="SAM" id="MobiDB-lite"/>
    </source>
</evidence>
<evidence type="ECO:0000313" key="3">
    <source>
        <dbReference type="EMBL" id="GAA4795618.1"/>
    </source>
</evidence>
<feature type="transmembrane region" description="Helical" evidence="2">
    <location>
        <begin position="36"/>
        <end position="56"/>
    </location>
</feature>
<evidence type="ECO:0008006" key="5">
    <source>
        <dbReference type="Google" id="ProtNLM"/>
    </source>
</evidence>
<comment type="caution">
    <text evidence="3">The sequence shown here is derived from an EMBL/GenBank/DDBJ whole genome shotgun (WGS) entry which is preliminary data.</text>
</comment>
<reference evidence="4" key="1">
    <citation type="journal article" date="2019" name="Int. J. Syst. Evol. Microbiol.">
        <title>The Global Catalogue of Microorganisms (GCM) 10K type strain sequencing project: providing services to taxonomists for standard genome sequencing and annotation.</title>
        <authorList>
            <consortium name="The Broad Institute Genomics Platform"/>
            <consortium name="The Broad Institute Genome Sequencing Center for Infectious Disease"/>
            <person name="Wu L."/>
            <person name="Ma J."/>
        </authorList>
    </citation>
    <scope>NUCLEOTIDE SEQUENCE [LARGE SCALE GENOMIC DNA]</scope>
    <source>
        <strain evidence="4">JCM 18324</strain>
    </source>
</reference>
<feature type="region of interest" description="Disordered" evidence="1">
    <location>
        <begin position="76"/>
        <end position="107"/>
    </location>
</feature>
<keyword evidence="4" id="KW-1185">Reference proteome</keyword>